<comment type="caution">
    <text evidence="14">The sequence shown here is derived from an EMBL/GenBank/DDBJ whole genome shotgun (WGS) entry which is preliminary data.</text>
</comment>
<dbReference type="PANTHER" id="PTHR30069:SF29">
    <property type="entry name" value="HEMOGLOBIN AND HEMOGLOBIN-HAPTOGLOBIN-BINDING PROTEIN 1-RELATED"/>
    <property type="match status" value="1"/>
</dbReference>
<dbReference type="GO" id="GO:0015344">
    <property type="term" value="F:siderophore uptake transmembrane transporter activity"/>
    <property type="evidence" value="ECO:0007669"/>
    <property type="project" value="TreeGrafter"/>
</dbReference>
<evidence type="ECO:0000259" key="13">
    <source>
        <dbReference type="Pfam" id="PF07715"/>
    </source>
</evidence>
<feature type="domain" description="TonB-dependent receptor-like beta-barrel" evidence="12">
    <location>
        <begin position="256"/>
        <end position="588"/>
    </location>
</feature>
<keyword evidence="7 10" id="KW-0472">Membrane</keyword>
<dbReference type="InterPro" id="IPR012910">
    <property type="entry name" value="Plug_dom"/>
</dbReference>
<comment type="subcellular location">
    <subcellularLocation>
        <location evidence="1 10">Cell outer membrane</location>
        <topology evidence="1 10">Multi-pass membrane protein</topology>
    </subcellularLocation>
</comment>
<comment type="similarity">
    <text evidence="10 11">Belongs to the TonB-dependent receptor family.</text>
</comment>
<evidence type="ECO:0000256" key="7">
    <source>
        <dbReference type="ARBA" id="ARBA00023136"/>
    </source>
</evidence>
<dbReference type="EMBL" id="BMGL01000003">
    <property type="protein sequence ID" value="GGE07745.1"/>
    <property type="molecule type" value="Genomic_DNA"/>
</dbReference>
<dbReference type="RefSeq" id="WP_229737165.1">
    <property type="nucleotide sequence ID" value="NZ_BMGL01000003.1"/>
</dbReference>
<dbReference type="AlphaFoldDB" id="A0A916ZPH3"/>
<evidence type="ECO:0000256" key="6">
    <source>
        <dbReference type="ARBA" id="ARBA00023077"/>
    </source>
</evidence>
<sequence>MKHVFFYISLIALCCHTIYAQVHLDSIQQLDEVIVSNKLLSTFSTGQKTLRLKDSILQQNPANLTDLLNFNTSIHFNQNGYGMVASPAFRGTTAQQTAVVWNGINISSQLNGQADFNTLLNPTMQQIKIQPGGGSVIYGTSAIGGSIHLESKLKFNNKSKHFFQTRYGSFNSLDSRYQFQKATEKWSFNFGLQHNSSDNDFPIHNDNRKNINGKFNNNSLGLDIAYKLNEKHQFKFFYWLFLGDRNLSVIRPSDIKSAYKNEDLRSLLEWEFQDEKWRSTLKMGYFNEAFTFIQNINRANESTSNLAETFLTQYNLQLEKDNWVFSALIDANLANASGDDLLEDRRNTAAFALLAKRKINQKWIVEGSLRQEISNLYDSTVLYTLGSDFRFSEHYLMKLNTSKNFRIPTFNDLFWGRSGNANLKPETAYQVEWGHHLSWKNIQFSATGFYNYIDNMIRWIPNENAVWQPVNTDQVRTYGAEIETSFSQKWNQHQLQWKANYAYTVSENRATGFQLRYVPFHKATTSLAYHFKKFTADTQFIYVGEVFTRSNNQANAVVQGYALQHLGLRYQLLSHSPKIDVGVRVFNLWNKEFQGIENRPMPGRYYQIQFNLIL</sequence>
<reference evidence="14 15" key="1">
    <citation type="journal article" date="2014" name="Int. J. Syst. Evol. Microbiol.">
        <title>Complete genome sequence of Corynebacterium casei LMG S-19264T (=DSM 44701T), isolated from a smear-ripened cheese.</title>
        <authorList>
            <consortium name="US DOE Joint Genome Institute (JGI-PGF)"/>
            <person name="Walter F."/>
            <person name="Albersmeier A."/>
            <person name="Kalinowski J."/>
            <person name="Ruckert C."/>
        </authorList>
    </citation>
    <scope>NUCLEOTIDE SEQUENCE [LARGE SCALE GENOMIC DNA]</scope>
    <source>
        <strain evidence="14 15">CGMCC 1.12925</strain>
    </source>
</reference>
<dbReference type="Proteomes" id="UP000599688">
    <property type="component" value="Unassembled WGS sequence"/>
</dbReference>
<evidence type="ECO:0000313" key="15">
    <source>
        <dbReference type="Proteomes" id="UP000599688"/>
    </source>
</evidence>
<dbReference type="InterPro" id="IPR039426">
    <property type="entry name" value="TonB-dep_rcpt-like"/>
</dbReference>
<organism evidence="14 15">
    <name type="scientific">Psychroflexus salis</name>
    <dbReference type="NCBI Taxonomy" id="1526574"/>
    <lineage>
        <taxon>Bacteria</taxon>
        <taxon>Pseudomonadati</taxon>
        <taxon>Bacteroidota</taxon>
        <taxon>Flavobacteriia</taxon>
        <taxon>Flavobacteriales</taxon>
        <taxon>Flavobacteriaceae</taxon>
        <taxon>Psychroflexus</taxon>
    </lineage>
</organism>
<keyword evidence="8 14" id="KW-0675">Receptor</keyword>
<name>A0A916ZPH3_9FLAO</name>
<dbReference type="Pfam" id="PF00593">
    <property type="entry name" value="TonB_dep_Rec_b-barrel"/>
    <property type="match status" value="1"/>
</dbReference>
<protein>
    <submittedName>
        <fullName evidence="14">TonB-dependent receptor</fullName>
    </submittedName>
</protein>
<dbReference type="SUPFAM" id="SSF56935">
    <property type="entry name" value="Porins"/>
    <property type="match status" value="1"/>
</dbReference>
<keyword evidence="9 10" id="KW-0998">Cell outer membrane</keyword>
<evidence type="ECO:0000256" key="4">
    <source>
        <dbReference type="ARBA" id="ARBA00022692"/>
    </source>
</evidence>
<evidence type="ECO:0000256" key="1">
    <source>
        <dbReference type="ARBA" id="ARBA00004571"/>
    </source>
</evidence>
<keyword evidence="4 10" id="KW-0812">Transmembrane</keyword>
<accession>A0A916ZPH3</accession>
<dbReference type="GO" id="GO:0044718">
    <property type="term" value="P:siderophore transmembrane transport"/>
    <property type="evidence" value="ECO:0007669"/>
    <property type="project" value="TreeGrafter"/>
</dbReference>
<dbReference type="InterPro" id="IPR037066">
    <property type="entry name" value="Plug_dom_sf"/>
</dbReference>
<dbReference type="InterPro" id="IPR036942">
    <property type="entry name" value="Beta-barrel_TonB_sf"/>
</dbReference>
<keyword evidence="15" id="KW-1185">Reference proteome</keyword>
<evidence type="ECO:0000256" key="5">
    <source>
        <dbReference type="ARBA" id="ARBA00022729"/>
    </source>
</evidence>
<feature type="domain" description="TonB-dependent receptor plug" evidence="13">
    <location>
        <begin position="54"/>
        <end position="145"/>
    </location>
</feature>
<proteinExistence type="inferred from homology"/>
<dbReference type="Gene3D" id="2.170.130.10">
    <property type="entry name" value="TonB-dependent receptor, plug domain"/>
    <property type="match status" value="1"/>
</dbReference>
<dbReference type="PANTHER" id="PTHR30069">
    <property type="entry name" value="TONB-DEPENDENT OUTER MEMBRANE RECEPTOR"/>
    <property type="match status" value="1"/>
</dbReference>
<gene>
    <name evidence="14" type="ORF">GCM10010831_06650</name>
</gene>
<evidence type="ECO:0000256" key="3">
    <source>
        <dbReference type="ARBA" id="ARBA00022452"/>
    </source>
</evidence>
<keyword evidence="6 11" id="KW-0798">TonB box</keyword>
<evidence type="ECO:0000256" key="10">
    <source>
        <dbReference type="PROSITE-ProRule" id="PRU01360"/>
    </source>
</evidence>
<dbReference type="InterPro" id="IPR000531">
    <property type="entry name" value="Beta-barrel_TonB"/>
</dbReference>
<keyword evidence="3 10" id="KW-1134">Transmembrane beta strand</keyword>
<dbReference type="PROSITE" id="PS52016">
    <property type="entry name" value="TONB_DEPENDENT_REC_3"/>
    <property type="match status" value="1"/>
</dbReference>
<evidence type="ECO:0000256" key="2">
    <source>
        <dbReference type="ARBA" id="ARBA00022448"/>
    </source>
</evidence>
<evidence type="ECO:0000259" key="12">
    <source>
        <dbReference type="Pfam" id="PF00593"/>
    </source>
</evidence>
<dbReference type="Gene3D" id="2.40.170.20">
    <property type="entry name" value="TonB-dependent receptor, beta-barrel domain"/>
    <property type="match status" value="1"/>
</dbReference>
<dbReference type="GO" id="GO:0009279">
    <property type="term" value="C:cell outer membrane"/>
    <property type="evidence" value="ECO:0007669"/>
    <property type="project" value="UniProtKB-SubCell"/>
</dbReference>
<evidence type="ECO:0000313" key="14">
    <source>
        <dbReference type="EMBL" id="GGE07745.1"/>
    </source>
</evidence>
<dbReference type="Pfam" id="PF07715">
    <property type="entry name" value="Plug"/>
    <property type="match status" value="1"/>
</dbReference>
<evidence type="ECO:0000256" key="11">
    <source>
        <dbReference type="RuleBase" id="RU003357"/>
    </source>
</evidence>
<keyword evidence="2 10" id="KW-0813">Transport</keyword>
<keyword evidence="5" id="KW-0732">Signal</keyword>
<evidence type="ECO:0000256" key="8">
    <source>
        <dbReference type="ARBA" id="ARBA00023170"/>
    </source>
</evidence>
<evidence type="ECO:0000256" key="9">
    <source>
        <dbReference type="ARBA" id="ARBA00023237"/>
    </source>
</evidence>